<dbReference type="InterPro" id="IPR003316">
    <property type="entry name" value="E2F_WHTH_DNA-bd_dom"/>
</dbReference>
<evidence type="ECO:0000259" key="6">
    <source>
        <dbReference type="SMART" id="SM01372"/>
    </source>
</evidence>
<evidence type="ECO:0000256" key="1">
    <source>
        <dbReference type="ARBA" id="ARBA00010940"/>
    </source>
</evidence>
<keyword evidence="5" id="KW-0539">Nucleus</keyword>
<dbReference type="InterPro" id="IPR032198">
    <property type="entry name" value="E2F_CC-MB"/>
</dbReference>
<comment type="subcellular location">
    <subcellularLocation>
        <location evidence="5">Nucleus</location>
    </subcellularLocation>
</comment>
<feature type="domain" description="E2F/DP family winged-helix DNA-binding" evidence="6">
    <location>
        <begin position="7"/>
        <end position="72"/>
    </location>
</feature>
<accession>A0A1J4KCR1</accession>
<keyword evidence="8" id="KW-1185">Reference proteome</keyword>
<comment type="similarity">
    <text evidence="1 5">Belongs to the E2F/DP family.</text>
</comment>
<dbReference type="GO" id="GO:0046983">
    <property type="term" value="F:protein dimerization activity"/>
    <property type="evidence" value="ECO:0007669"/>
    <property type="project" value="InterPro"/>
</dbReference>
<proteinExistence type="inferred from homology"/>
<evidence type="ECO:0000256" key="3">
    <source>
        <dbReference type="ARBA" id="ARBA00023125"/>
    </source>
</evidence>
<evidence type="ECO:0000313" key="8">
    <source>
        <dbReference type="Proteomes" id="UP000179807"/>
    </source>
</evidence>
<dbReference type="Pfam" id="PF02319">
    <property type="entry name" value="WHD_E2F_TDP"/>
    <property type="match status" value="1"/>
</dbReference>
<dbReference type="GO" id="GO:0090575">
    <property type="term" value="C:RNA polymerase II transcription regulator complex"/>
    <property type="evidence" value="ECO:0007669"/>
    <property type="project" value="TreeGrafter"/>
</dbReference>
<dbReference type="GO" id="GO:0000978">
    <property type="term" value="F:RNA polymerase II cis-regulatory region sequence-specific DNA binding"/>
    <property type="evidence" value="ECO:0007669"/>
    <property type="project" value="InterPro"/>
</dbReference>
<dbReference type="SUPFAM" id="SSF46785">
    <property type="entry name" value="Winged helix' DNA-binding domain"/>
    <property type="match status" value="1"/>
</dbReference>
<dbReference type="OrthoDB" id="1743261at2759"/>
<evidence type="ECO:0000256" key="2">
    <source>
        <dbReference type="ARBA" id="ARBA00023015"/>
    </source>
</evidence>
<dbReference type="SMART" id="SM01372">
    <property type="entry name" value="E2F_TDP"/>
    <property type="match status" value="1"/>
</dbReference>
<evidence type="ECO:0000256" key="5">
    <source>
        <dbReference type="RuleBase" id="RU003796"/>
    </source>
</evidence>
<organism evidence="7 8">
    <name type="scientific">Tritrichomonas foetus</name>
    <dbReference type="NCBI Taxonomy" id="1144522"/>
    <lineage>
        <taxon>Eukaryota</taxon>
        <taxon>Metamonada</taxon>
        <taxon>Parabasalia</taxon>
        <taxon>Tritrichomonadida</taxon>
        <taxon>Tritrichomonadidae</taxon>
        <taxon>Tritrichomonas</taxon>
    </lineage>
</organism>
<dbReference type="AlphaFoldDB" id="A0A1J4KCR1"/>
<dbReference type="GO" id="GO:0000981">
    <property type="term" value="F:DNA-binding transcription factor activity, RNA polymerase II-specific"/>
    <property type="evidence" value="ECO:0007669"/>
    <property type="project" value="TreeGrafter"/>
</dbReference>
<dbReference type="Gene3D" id="6.10.250.540">
    <property type="match status" value="1"/>
</dbReference>
<keyword evidence="3 5" id="KW-0238">DNA-binding</keyword>
<dbReference type="InterPro" id="IPR037241">
    <property type="entry name" value="E2F-DP_heterodim"/>
</dbReference>
<dbReference type="SUPFAM" id="SSF144074">
    <property type="entry name" value="E2F-DP heterodimerization region"/>
    <property type="match status" value="1"/>
</dbReference>
<dbReference type="RefSeq" id="XP_068360381.1">
    <property type="nucleotide sequence ID" value="XM_068503876.1"/>
</dbReference>
<comment type="caution">
    <text evidence="7">The sequence shown here is derived from an EMBL/GenBank/DDBJ whole genome shotgun (WGS) entry which is preliminary data.</text>
</comment>
<protein>
    <submittedName>
        <fullName evidence="7">E2F transcription factor 6</fullName>
    </submittedName>
</protein>
<gene>
    <name evidence="7" type="primary">E2F6</name>
    <name evidence="7" type="ORF">TRFO_24650</name>
</gene>
<evidence type="ECO:0000313" key="7">
    <source>
        <dbReference type="EMBL" id="OHT07245.1"/>
    </source>
</evidence>
<dbReference type="GeneID" id="94838580"/>
<keyword evidence="2 5" id="KW-0805">Transcription regulation</keyword>
<evidence type="ECO:0000256" key="4">
    <source>
        <dbReference type="ARBA" id="ARBA00023163"/>
    </source>
</evidence>
<dbReference type="VEuPathDB" id="TrichDB:TRFO_24650"/>
<dbReference type="EMBL" id="MLAK01000703">
    <property type="protein sequence ID" value="OHT07245.1"/>
    <property type="molecule type" value="Genomic_DNA"/>
</dbReference>
<dbReference type="Proteomes" id="UP000179807">
    <property type="component" value="Unassembled WGS sequence"/>
</dbReference>
<reference evidence="7" key="1">
    <citation type="submission" date="2016-10" db="EMBL/GenBank/DDBJ databases">
        <authorList>
            <person name="Benchimol M."/>
            <person name="Almeida L.G."/>
            <person name="Vasconcelos A.T."/>
            <person name="Perreira-Neves A."/>
            <person name="Rosa I.A."/>
            <person name="Tasca T."/>
            <person name="Bogo M.R."/>
            <person name="de Souza W."/>
        </authorList>
    </citation>
    <scope>NUCLEOTIDE SEQUENCE [LARGE SCALE GENOMIC DNA]</scope>
    <source>
        <strain evidence="7">K</strain>
    </source>
</reference>
<dbReference type="PANTHER" id="PTHR12081:SF18">
    <property type="entry name" value="TRANSCRIPTION FACTOR E2F2-RELATED"/>
    <property type="match status" value="1"/>
</dbReference>
<sequence>MKNKKSKGKSSLVDVAQSFIKYMEKSNGREVDMSQIERNHIGSKRRLYDVINVLSGINYLERSNRAKVRWIGRNEAEEEDEELNEDILDADELDELENVIDQKLFELTSSSDFSQYGFILKEDILNSLDELNCFYALSGPPDLTIQLQSTEESSIKISCKSEEGEINLVQI</sequence>
<dbReference type="InterPro" id="IPR036388">
    <property type="entry name" value="WH-like_DNA-bd_sf"/>
</dbReference>
<dbReference type="Gene3D" id="1.10.10.10">
    <property type="entry name" value="Winged helix-like DNA-binding domain superfamily/Winged helix DNA-binding domain"/>
    <property type="match status" value="1"/>
</dbReference>
<dbReference type="Pfam" id="PF16421">
    <property type="entry name" value="E2F_CC-MB"/>
    <property type="match status" value="1"/>
</dbReference>
<dbReference type="PANTHER" id="PTHR12081">
    <property type="entry name" value="TRANSCRIPTION FACTOR E2F"/>
    <property type="match status" value="1"/>
</dbReference>
<dbReference type="InterPro" id="IPR015633">
    <property type="entry name" value="E2F"/>
</dbReference>
<name>A0A1J4KCR1_9EUKA</name>
<dbReference type="InterPro" id="IPR036390">
    <property type="entry name" value="WH_DNA-bd_sf"/>
</dbReference>
<keyword evidence="4 5" id="KW-0804">Transcription</keyword>